<name>A0A8S1XX03_PAROT</name>
<dbReference type="EMBL" id="CAJJDP010000135">
    <property type="protein sequence ID" value="CAD8204926.1"/>
    <property type="molecule type" value="Genomic_DNA"/>
</dbReference>
<comment type="caution">
    <text evidence="1">The sequence shown here is derived from an EMBL/GenBank/DDBJ whole genome shotgun (WGS) entry which is preliminary data.</text>
</comment>
<evidence type="ECO:0000313" key="2">
    <source>
        <dbReference type="EMBL" id="CAD8204926.1"/>
    </source>
</evidence>
<dbReference type="AlphaFoldDB" id="A0A8S1XX03"/>
<evidence type="ECO:0000313" key="1">
    <source>
        <dbReference type="EMBL" id="CAD8204922.1"/>
    </source>
</evidence>
<proteinExistence type="predicted"/>
<accession>A0A8S1XX03</accession>
<organism evidence="1 3">
    <name type="scientific">Paramecium octaurelia</name>
    <dbReference type="NCBI Taxonomy" id="43137"/>
    <lineage>
        <taxon>Eukaryota</taxon>
        <taxon>Sar</taxon>
        <taxon>Alveolata</taxon>
        <taxon>Ciliophora</taxon>
        <taxon>Intramacronucleata</taxon>
        <taxon>Oligohymenophorea</taxon>
        <taxon>Peniculida</taxon>
        <taxon>Parameciidae</taxon>
        <taxon>Paramecium</taxon>
    </lineage>
</organism>
<protein>
    <submittedName>
        <fullName evidence="1">Uncharacterized protein</fullName>
    </submittedName>
</protein>
<keyword evidence="3" id="KW-1185">Reference proteome</keyword>
<evidence type="ECO:0000313" key="3">
    <source>
        <dbReference type="Proteomes" id="UP000683925"/>
    </source>
</evidence>
<dbReference type="Proteomes" id="UP000683925">
    <property type="component" value="Unassembled WGS sequence"/>
</dbReference>
<dbReference type="EMBL" id="CAJJDP010000135">
    <property type="protein sequence ID" value="CAD8204922.1"/>
    <property type="molecule type" value="Genomic_DNA"/>
</dbReference>
<dbReference type="OrthoDB" id="309173at2759"/>
<reference evidence="1" key="1">
    <citation type="submission" date="2021-01" db="EMBL/GenBank/DDBJ databases">
        <authorList>
            <consortium name="Genoscope - CEA"/>
            <person name="William W."/>
        </authorList>
    </citation>
    <scope>NUCLEOTIDE SEQUENCE</scope>
</reference>
<gene>
    <name evidence="1" type="ORF">POCTA_138.1.T1340042</name>
    <name evidence="2" type="ORF">POCTA_138.1.T1340044</name>
</gene>
<sequence length="220" mass="25587">MIKDQSFDTNVSINSDEEIKQIEIHPFDPYIQYYHHNNTQINIQNEKANQPAPSPKYKFMGASYSNDESTQSQSVQTNLEISKLQEQCISQCTIDVLKSVDAYLDIRSKLDNYHVEVVSMQAIKMNMLKNKNVVHNHHIHQTKTRNNRNTTSNVRSLSPQGILKKSSFEGLFNKNLFNLQYNQNSNKKVSFEFTKEQVRSMKRINVSNVLINKQSRIFLN</sequence>
<dbReference type="OMA" id="LIKMNML"/>